<dbReference type="PANTHER" id="PTHR32308:SF10">
    <property type="entry name" value="CITRATE LYASE SUBUNIT BETA"/>
    <property type="match status" value="1"/>
</dbReference>
<organism evidence="6 7">
    <name type="scientific">Phenylobacterium conjunctum</name>
    <dbReference type="NCBI Taxonomy" id="1298959"/>
    <lineage>
        <taxon>Bacteria</taxon>
        <taxon>Pseudomonadati</taxon>
        <taxon>Pseudomonadota</taxon>
        <taxon>Alphaproteobacteria</taxon>
        <taxon>Caulobacterales</taxon>
        <taxon>Caulobacteraceae</taxon>
        <taxon>Phenylobacterium</taxon>
    </lineage>
</organism>
<feature type="domain" description="HpcH/HpaI aldolase/citrate lyase" evidence="5">
    <location>
        <begin position="12"/>
        <end position="255"/>
    </location>
</feature>
<keyword evidence="4" id="KW-0460">Magnesium</keyword>
<reference evidence="7" key="1">
    <citation type="journal article" date="2019" name="Int. J. Syst. Evol. Microbiol.">
        <title>The Global Catalogue of Microorganisms (GCM) 10K type strain sequencing project: providing services to taxonomists for standard genome sequencing and annotation.</title>
        <authorList>
            <consortium name="The Broad Institute Genomics Platform"/>
            <consortium name="The Broad Institute Genome Sequencing Center for Infectious Disease"/>
            <person name="Wu L."/>
            <person name="Ma J."/>
        </authorList>
    </citation>
    <scope>NUCLEOTIDE SEQUENCE [LARGE SCALE GENOMIC DNA]</scope>
    <source>
        <strain evidence="7">CCUG 55074</strain>
    </source>
</reference>
<dbReference type="Pfam" id="PF03328">
    <property type="entry name" value="HpcH_HpaI"/>
    <property type="match status" value="1"/>
</dbReference>
<comment type="similarity">
    <text evidence="2">Belongs to the HpcH/HpaI aldolase family.</text>
</comment>
<evidence type="ECO:0000256" key="1">
    <source>
        <dbReference type="ARBA" id="ARBA00001946"/>
    </source>
</evidence>
<gene>
    <name evidence="6" type="ORF">ACFQ27_03740</name>
</gene>
<dbReference type="InterPro" id="IPR005000">
    <property type="entry name" value="Aldolase/citrate-lyase_domain"/>
</dbReference>
<evidence type="ECO:0000256" key="4">
    <source>
        <dbReference type="ARBA" id="ARBA00022842"/>
    </source>
</evidence>
<dbReference type="InterPro" id="IPR011206">
    <property type="entry name" value="Citrate_lyase_beta/mcl1/mcl2"/>
</dbReference>
<sequence>MLDLTRPARLNRSQLSVPGSQRRFLDKAATSAADIVMLDLEDSVAPPDKPAARETVIAALNELDWGERTVSVRINALDTPFMYRDLIEVAERGGDRLDLIMVPKINKPADVHLLDVLLSQIEAATGRRRLGLELQIETAEGLNNVEAIAAASPRVESLHFGPGDFAASIGARTTSIGGPVPDYAILADADAAGVRHRFLGDPWHYVLARIVVACRAAGVRPVDGPYADFKDAEGLEVAARRSAAMGFDGKWAIHPSQIDALNAAFSPSEAEIDKARRILAALEEASTAGRGAVVLDGKMIDIASIRQAQGLVEKARRIGLA</sequence>
<name>A0ABW3T210_9CAUL</name>
<evidence type="ECO:0000256" key="2">
    <source>
        <dbReference type="ARBA" id="ARBA00005568"/>
    </source>
</evidence>
<dbReference type="Gene3D" id="3.20.20.60">
    <property type="entry name" value="Phosphoenolpyruvate-binding domains"/>
    <property type="match status" value="1"/>
</dbReference>
<dbReference type="PANTHER" id="PTHR32308">
    <property type="entry name" value="LYASE BETA SUBUNIT, PUTATIVE (AFU_ORTHOLOGUE AFUA_4G13030)-RELATED"/>
    <property type="match status" value="1"/>
</dbReference>
<protein>
    <submittedName>
        <fullName evidence="6">HpcH/HpaI aldolase/citrate lyase family protein</fullName>
    </submittedName>
</protein>
<dbReference type="GO" id="GO:0016829">
    <property type="term" value="F:lyase activity"/>
    <property type="evidence" value="ECO:0007669"/>
    <property type="project" value="UniProtKB-KW"/>
</dbReference>
<keyword evidence="7" id="KW-1185">Reference proteome</keyword>
<evidence type="ECO:0000259" key="5">
    <source>
        <dbReference type="Pfam" id="PF03328"/>
    </source>
</evidence>
<evidence type="ECO:0000256" key="3">
    <source>
        <dbReference type="ARBA" id="ARBA00022723"/>
    </source>
</evidence>
<comment type="cofactor">
    <cofactor evidence="1">
        <name>Mg(2+)</name>
        <dbReference type="ChEBI" id="CHEBI:18420"/>
    </cofactor>
</comment>
<evidence type="ECO:0000313" key="6">
    <source>
        <dbReference type="EMBL" id="MFD1189680.1"/>
    </source>
</evidence>
<dbReference type="RefSeq" id="WP_377352573.1">
    <property type="nucleotide sequence ID" value="NZ_JBHTLQ010000006.1"/>
</dbReference>
<proteinExistence type="inferred from homology"/>
<dbReference type="EMBL" id="JBHTLQ010000006">
    <property type="protein sequence ID" value="MFD1189680.1"/>
    <property type="molecule type" value="Genomic_DNA"/>
</dbReference>
<keyword evidence="3" id="KW-0479">Metal-binding</keyword>
<accession>A0ABW3T210</accession>
<comment type="caution">
    <text evidence="6">The sequence shown here is derived from an EMBL/GenBank/DDBJ whole genome shotgun (WGS) entry which is preliminary data.</text>
</comment>
<dbReference type="SUPFAM" id="SSF51621">
    <property type="entry name" value="Phosphoenolpyruvate/pyruvate domain"/>
    <property type="match status" value="1"/>
</dbReference>
<dbReference type="Proteomes" id="UP001597216">
    <property type="component" value="Unassembled WGS sequence"/>
</dbReference>
<dbReference type="PIRSF" id="PIRSF015582">
    <property type="entry name" value="Cit_lyase_B"/>
    <property type="match status" value="1"/>
</dbReference>
<dbReference type="InterPro" id="IPR040442">
    <property type="entry name" value="Pyrv_kinase-like_dom_sf"/>
</dbReference>
<evidence type="ECO:0000313" key="7">
    <source>
        <dbReference type="Proteomes" id="UP001597216"/>
    </source>
</evidence>
<dbReference type="InterPro" id="IPR015813">
    <property type="entry name" value="Pyrv/PenolPyrv_kinase-like_dom"/>
</dbReference>
<keyword evidence="6" id="KW-0456">Lyase</keyword>